<gene>
    <name evidence="1" type="ORF">FAM09_22560</name>
</gene>
<dbReference type="EMBL" id="STFF01000007">
    <property type="protein sequence ID" value="THU34783.1"/>
    <property type="molecule type" value="Genomic_DNA"/>
</dbReference>
<dbReference type="Gene3D" id="2.40.128.410">
    <property type="match status" value="1"/>
</dbReference>
<dbReference type="Pfam" id="PF14059">
    <property type="entry name" value="DUF4251"/>
    <property type="match status" value="1"/>
</dbReference>
<evidence type="ECO:0000313" key="2">
    <source>
        <dbReference type="Proteomes" id="UP000306918"/>
    </source>
</evidence>
<dbReference type="InterPro" id="IPR025347">
    <property type="entry name" value="DUF4251"/>
</dbReference>
<evidence type="ECO:0000313" key="1">
    <source>
        <dbReference type="EMBL" id="THU34783.1"/>
    </source>
</evidence>
<dbReference type="RefSeq" id="WP_136579427.1">
    <property type="nucleotide sequence ID" value="NZ_STFF01000007.1"/>
</dbReference>
<dbReference type="AlphaFoldDB" id="A0A4S8HIB8"/>
<reference evidence="1 2" key="1">
    <citation type="submission" date="2019-04" db="EMBL/GenBank/DDBJ databases">
        <title>Niastella caeni sp. nov., isolated from activated sludge.</title>
        <authorList>
            <person name="Sheng M."/>
        </authorList>
    </citation>
    <scope>NUCLEOTIDE SEQUENCE [LARGE SCALE GENOMIC DNA]</scope>
    <source>
        <strain evidence="1 2">HX-2-15</strain>
    </source>
</reference>
<dbReference type="Proteomes" id="UP000306918">
    <property type="component" value="Unassembled WGS sequence"/>
</dbReference>
<name>A0A4S8HIB8_9BACT</name>
<organism evidence="1 2">
    <name type="scientific">Niastella caeni</name>
    <dbReference type="NCBI Taxonomy" id="2569763"/>
    <lineage>
        <taxon>Bacteria</taxon>
        <taxon>Pseudomonadati</taxon>
        <taxon>Bacteroidota</taxon>
        <taxon>Chitinophagia</taxon>
        <taxon>Chitinophagales</taxon>
        <taxon>Chitinophagaceae</taxon>
        <taxon>Niastella</taxon>
    </lineage>
</organism>
<proteinExistence type="predicted"/>
<accession>A0A4S8HIB8</accession>
<keyword evidence="2" id="KW-1185">Reference proteome</keyword>
<comment type="caution">
    <text evidence="1">The sequence shown here is derived from an EMBL/GenBank/DDBJ whole genome shotgun (WGS) entry which is preliminary data.</text>
</comment>
<sequence length="166" mass="18540">MKNEVINRNLLLLLVIPVTLFPGAGLAQHKKAKKTAQIKEIVEARNYVFKAQTALPASGSSRQLTTDFDLRVSKDTIVSDLPYFGRAYTAPLNPVEGPLRFTSTDFQYSVTNRKKGGWDVIITPKDLQDPRQLTLNIFDNGTANVIVTSYNRQPISFNGYVIPKNN</sequence>
<protein>
    <submittedName>
        <fullName evidence="1">DUF4251 domain-containing protein</fullName>
    </submittedName>
</protein>
<dbReference type="OrthoDB" id="1097715at2"/>